<dbReference type="AlphaFoldDB" id="A0NUJ1"/>
<evidence type="ECO:0000256" key="5">
    <source>
        <dbReference type="ARBA" id="ARBA00022801"/>
    </source>
</evidence>
<dbReference type="EC" id="3.1.-.-" evidence="7"/>
<reference evidence="8 9" key="1">
    <citation type="submission" date="2006-05" db="EMBL/GenBank/DDBJ databases">
        <authorList>
            <person name="King G."/>
            <person name="Ferriera S."/>
            <person name="Johnson J."/>
            <person name="Kravitz S."/>
            <person name="Beeson K."/>
            <person name="Sutton G."/>
            <person name="Rogers Y.-H."/>
            <person name="Friedman R."/>
            <person name="Frazier M."/>
            <person name="Venter J.C."/>
        </authorList>
    </citation>
    <scope>NUCLEOTIDE SEQUENCE [LARGE SCALE GENOMIC DNA]</scope>
    <source>
        <strain evidence="9">ATCC 25650 / DSM 13394 / JCM 20685 / NBRC 16684 / NCIMB 2208 / IAM 12614 / B1</strain>
    </source>
</reference>
<evidence type="ECO:0000256" key="4">
    <source>
        <dbReference type="ARBA" id="ARBA00022759"/>
    </source>
</evidence>
<protein>
    <recommendedName>
        <fullName evidence="7">Endoribonuclease YbeY</fullName>
        <ecNumber evidence="7">3.1.-.-</ecNumber>
    </recommendedName>
</protein>
<feature type="binding site" evidence="7">
    <location>
        <position position="147"/>
    </location>
    <ligand>
        <name>Zn(2+)</name>
        <dbReference type="ChEBI" id="CHEBI:29105"/>
        <note>catalytic</note>
    </ligand>
</feature>
<comment type="function">
    <text evidence="7">Single strand-specific metallo-endoribonuclease involved in late-stage 70S ribosome quality control and in maturation of the 3' terminus of the 16S rRNA.</text>
</comment>
<evidence type="ECO:0000313" key="9">
    <source>
        <dbReference type="Proteomes" id="UP000004848"/>
    </source>
</evidence>
<keyword evidence="7" id="KW-0963">Cytoplasm</keyword>
<evidence type="ECO:0000256" key="3">
    <source>
        <dbReference type="ARBA" id="ARBA00022723"/>
    </source>
</evidence>
<dbReference type="GO" id="GO:0004521">
    <property type="term" value="F:RNA endonuclease activity"/>
    <property type="evidence" value="ECO:0007669"/>
    <property type="project" value="UniProtKB-UniRule"/>
</dbReference>
<dbReference type="Pfam" id="PF02130">
    <property type="entry name" value="YbeY"/>
    <property type="match status" value="1"/>
</dbReference>
<dbReference type="InterPro" id="IPR023091">
    <property type="entry name" value="MetalPrtase_cat_dom_sf_prd"/>
</dbReference>
<organism evidence="8 9">
    <name type="scientific">Roseibium aggregatum (strain ATCC 25650 / DSM 13394 / JCM 20685 / NBRC 16684 / NCIMB 2208 / IAM 12614 / B1)</name>
    <name type="common">Stappia aggregata</name>
    <dbReference type="NCBI Taxonomy" id="384765"/>
    <lineage>
        <taxon>Bacteria</taxon>
        <taxon>Pseudomonadati</taxon>
        <taxon>Pseudomonadota</taxon>
        <taxon>Alphaproteobacteria</taxon>
        <taxon>Hyphomicrobiales</taxon>
        <taxon>Stappiaceae</taxon>
        <taxon>Roseibium</taxon>
    </lineage>
</organism>
<proteinExistence type="inferred from homology"/>
<keyword evidence="7" id="KW-0698">rRNA processing</keyword>
<dbReference type="Proteomes" id="UP000004848">
    <property type="component" value="Unassembled WGS sequence"/>
</dbReference>
<dbReference type="EMBL" id="AAUW01000009">
    <property type="protein sequence ID" value="EAV43593.1"/>
    <property type="molecule type" value="Genomic_DNA"/>
</dbReference>
<dbReference type="SUPFAM" id="SSF55486">
    <property type="entry name" value="Metalloproteases ('zincins'), catalytic domain"/>
    <property type="match status" value="1"/>
</dbReference>
<dbReference type="PANTHER" id="PTHR46986:SF1">
    <property type="entry name" value="ENDORIBONUCLEASE YBEY, CHLOROPLASTIC"/>
    <property type="match status" value="1"/>
</dbReference>
<keyword evidence="3 7" id="KW-0479">Metal-binding</keyword>
<comment type="caution">
    <text evidence="8">The sequence shown here is derived from an EMBL/GenBank/DDBJ whole genome shotgun (WGS) entry which is preliminary data.</text>
</comment>
<dbReference type="GO" id="GO:0008270">
    <property type="term" value="F:zinc ion binding"/>
    <property type="evidence" value="ECO:0007669"/>
    <property type="project" value="UniProtKB-UniRule"/>
</dbReference>
<dbReference type="HAMAP" id="MF_00009">
    <property type="entry name" value="Endoribonucl_YbeY"/>
    <property type="match status" value="1"/>
</dbReference>
<keyword evidence="7" id="KW-0690">Ribosome biogenesis</keyword>
<dbReference type="GO" id="GO:0006364">
    <property type="term" value="P:rRNA processing"/>
    <property type="evidence" value="ECO:0007669"/>
    <property type="project" value="UniProtKB-UniRule"/>
</dbReference>
<name>A0NUJ1_ROSAI</name>
<keyword evidence="6 7" id="KW-0862">Zinc</keyword>
<evidence type="ECO:0000256" key="2">
    <source>
        <dbReference type="ARBA" id="ARBA00022722"/>
    </source>
</evidence>
<dbReference type="PANTHER" id="PTHR46986">
    <property type="entry name" value="ENDORIBONUCLEASE YBEY, CHLOROPLASTIC"/>
    <property type="match status" value="1"/>
</dbReference>
<keyword evidence="2 7" id="KW-0540">Nuclease</keyword>
<dbReference type="Gene3D" id="3.40.390.30">
    <property type="entry name" value="Metalloproteases ('zincins'), catalytic domain"/>
    <property type="match status" value="1"/>
</dbReference>
<keyword evidence="4 7" id="KW-0255">Endonuclease</keyword>
<dbReference type="GO" id="GO:0004222">
    <property type="term" value="F:metalloendopeptidase activity"/>
    <property type="evidence" value="ECO:0007669"/>
    <property type="project" value="InterPro"/>
</dbReference>
<dbReference type="GO" id="GO:0005737">
    <property type="term" value="C:cytoplasm"/>
    <property type="evidence" value="ECO:0007669"/>
    <property type="project" value="UniProtKB-SubCell"/>
</dbReference>
<dbReference type="InterPro" id="IPR002036">
    <property type="entry name" value="YbeY"/>
</dbReference>
<comment type="similarity">
    <text evidence="1 7">Belongs to the endoribonuclease YbeY family.</text>
</comment>
<feature type="binding site" evidence="7">
    <location>
        <position position="153"/>
    </location>
    <ligand>
        <name>Zn(2+)</name>
        <dbReference type="ChEBI" id="CHEBI:29105"/>
        <note>catalytic</note>
    </ligand>
</feature>
<evidence type="ECO:0000256" key="6">
    <source>
        <dbReference type="ARBA" id="ARBA00022833"/>
    </source>
</evidence>
<gene>
    <name evidence="7" type="primary">ybeY</name>
    <name evidence="8" type="ORF">SIAM614_02911</name>
</gene>
<feature type="binding site" evidence="7">
    <location>
        <position position="143"/>
    </location>
    <ligand>
        <name>Zn(2+)</name>
        <dbReference type="ChEBI" id="CHEBI:29105"/>
        <note>catalytic</note>
    </ligand>
</feature>
<sequence length="189" mass="20510">MPLRALVKPQIPEKPLQKMPDRLPESFQIDLSIEAGDWPAEAQLEAITAKAVAAAFAGADLEVLEGTEVSLLFTDDASIRQLNAKWRDKDKATNVLSFPGSDPQGDVYGPLLGDIVFAYETVAAEAADLGIEFSDHLTHLTVHGLLHLFDYDHQESEEAELMESLEKAILASLGIDDPYADRPLVADGG</sequence>
<comment type="subcellular location">
    <subcellularLocation>
        <location evidence="7">Cytoplasm</location>
    </subcellularLocation>
</comment>
<comment type="cofactor">
    <cofactor evidence="7">
        <name>Zn(2+)</name>
        <dbReference type="ChEBI" id="CHEBI:29105"/>
    </cofactor>
    <text evidence="7">Binds 1 zinc ion.</text>
</comment>
<dbReference type="eggNOG" id="COG0319">
    <property type="taxonomic scope" value="Bacteria"/>
</dbReference>
<accession>A0NUJ1</accession>
<evidence type="ECO:0000256" key="1">
    <source>
        <dbReference type="ARBA" id="ARBA00010875"/>
    </source>
</evidence>
<dbReference type="NCBIfam" id="TIGR00043">
    <property type="entry name" value="rRNA maturation RNase YbeY"/>
    <property type="match status" value="1"/>
</dbReference>
<keyword evidence="5 7" id="KW-0378">Hydrolase</keyword>
<evidence type="ECO:0000313" key="8">
    <source>
        <dbReference type="EMBL" id="EAV43593.1"/>
    </source>
</evidence>
<evidence type="ECO:0000256" key="7">
    <source>
        <dbReference type="HAMAP-Rule" id="MF_00009"/>
    </source>
</evidence>